<accession>A0AAX6DVX9</accession>
<protein>
    <submittedName>
        <fullName evidence="1">RNA polymerase beta subunit (Chloroplast)</fullName>
    </submittedName>
</protein>
<keyword evidence="2" id="KW-1185">Reference proteome</keyword>
<gene>
    <name evidence="1" type="ORF">M6B38_224005</name>
</gene>
<evidence type="ECO:0000313" key="1">
    <source>
        <dbReference type="EMBL" id="KAJ6795950.1"/>
    </source>
</evidence>
<proteinExistence type="predicted"/>
<dbReference type="EMBL" id="JANAVB010041619">
    <property type="protein sequence ID" value="KAJ6795950.1"/>
    <property type="molecule type" value="Genomic_DNA"/>
</dbReference>
<reference evidence="1" key="2">
    <citation type="submission" date="2023-04" db="EMBL/GenBank/DDBJ databases">
        <authorList>
            <person name="Bruccoleri R.E."/>
            <person name="Oakeley E.J."/>
            <person name="Faust A.-M."/>
            <person name="Dessus-Babus S."/>
            <person name="Altorfer M."/>
            <person name="Burckhardt D."/>
            <person name="Oertli M."/>
            <person name="Naumann U."/>
            <person name="Petersen F."/>
            <person name="Wong J."/>
        </authorList>
    </citation>
    <scope>NUCLEOTIDE SEQUENCE</scope>
    <source>
        <strain evidence="1">GSM-AAB239-AS_SAM_17_03QT</strain>
        <tissue evidence="1">Leaf</tissue>
    </source>
</reference>
<dbReference type="Proteomes" id="UP001140949">
    <property type="component" value="Unassembled WGS sequence"/>
</dbReference>
<reference evidence="1" key="1">
    <citation type="journal article" date="2023" name="GigaByte">
        <title>Genome assembly of the bearded iris, Iris pallida Lam.</title>
        <authorList>
            <person name="Bruccoleri R.E."/>
            <person name="Oakeley E.J."/>
            <person name="Faust A.M.E."/>
            <person name="Altorfer M."/>
            <person name="Dessus-Babus S."/>
            <person name="Burckhardt D."/>
            <person name="Oertli M."/>
            <person name="Naumann U."/>
            <person name="Petersen F."/>
            <person name="Wong J."/>
        </authorList>
    </citation>
    <scope>NUCLEOTIDE SEQUENCE</scope>
    <source>
        <strain evidence="1">GSM-AAB239-AS_SAM_17_03QT</strain>
    </source>
</reference>
<evidence type="ECO:0000313" key="2">
    <source>
        <dbReference type="Proteomes" id="UP001140949"/>
    </source>
</evidence>
<name>A0AAX6DVX9_IRIPA</name>
<comment type="caution">
    <text evidence="1">The sequence shown here is derived from an EMBL/GenBank/DDBJ whole genome shotgun (WGS) entry which is preliminary data.</text>
</comment>
<dbReference type="AlphaFoldDB" id="A0AAX6DVX9"/>
<organism evidence="1 2">
    <name type="scientific">Iris pallida</name>
    <name type="common">Sweet iris</name>
    <dbReference type="NCBI Taxonomy" id="29817"/>
    <lineage>
        <taxon>Eukaryota</taxon>
        <taxon>Viridiplantae</taxon>
        <taxon>Streptophyta</taxon>
        <taxon>Embryophyta</taxon>
        <taxon>Tracheophyta</taxon>
        <taxon>Spermatophyta</taxon>
        <taxon>Magnoliopsida</taxon>
        <taxon>Liliopsida</taxon>
        <taxon>Asparagales</taxon>
        <taxon>Iridaceae</taxon>
        <taxon>Iridoideae</taxon>
        <taxon>Irideae</taxon>
        <taxon>Iris</taxon>
    </lineage>
</organism>
<sequence>MEIRECPQYLDLVRYNLRDSVGSLIGAWRKNFINFQKLKIETKKWNFNYLWKDINW</sequence>